<accession>A0A7S4FHM6</accession>
<dbReference type="EMBL" id="HBJA01021049">
    <property type="protein sequence ID" value="CAE0795585.1"/>
    <property type="molecule type" value="Transcribed_RNA"/>
</dbReference>
<name>A0A7S4FHM6_9EUGL</name>
<protein>
    <submittedName>
        <fullName evidence="1">Uncharacterized protein</fullName>
    </submittedName>
</protein>
<gene>
    <name evidence="1" type="ORF">EGYM00163_LOCUS6704</name>
</gene>
<dbReference type="AlphaFoldDB" id="A0A7S4FHM6"/>
<reference evidence="1" key="1">
    <citation type="submission" date="2021-01" db="EMBL/GenBank/DDBJ databases">
        <authorList>
            <person name="Corre E."/>
            <person name="Pelletier E."/>
            <person name="Niang G."/>
            <person name="Scheremetjew M."/>
            <person name="Finn R."/>
            <person name="Kale V."/>
            <person name="Holt S."/>
            <person name="Cochrane G."/>
            <person name="Meng A."/>
            <person name="Brown T."/>
            <person name="Cohen L."/>
        </authorList>
    </citation>
    <scope>NUCLEOTIDE SEQUENCE</scope>
    <source>
        <strain evidence="1">CCMP1594</strain>
    </source>
</reference>
<organism evidence="1">
    <name type="scientific">Eutreptiella gymnastica</name>
    <dbReference type="NCBI Taxonomy" id="73025"/>
    <lineage>
        <taxon>Eukaryota</taxon>
        <taxon>Discoba</taxon>
        <taxon>Euglenozoa</taxon>
        <taxon>Euglenida</taxon>
        <taxon>Spirocuta</taxon>
        <taxon>Euglenophyceae</taxon>
        <taxon>Eutreptiales</taxon>
        <taxon>Eutreptiaceae</taxon>
        <taxon>Eutreptiella</taxon>
    </lineage>
</organism>
<proteinExistence type="predicted"/>
<evidence type="ECO:0000313" key="1">
    <source>
        <dbReference type="EMBL" id="CAE0795585.1"/>
    </source>
</evidence>
<sequence>MAAGQGRKSEEPASLLNPLNRRVPPARKALLVHVDVVLCFVPQPRWRKICLQHWKSTRTDAGLRYVQGDWAALRVEFMEPPLLLEQTPVDLLLSGLYQKYSARSIALYNWGLRYWSGASPGPTPTLLQDRQDHRFSQGPTRSGLFHVPLMFSPEMNAHAEKVMGSQLHHSYVAVQYRAGAWLWTTEGPATIKQETQIIAAKAIELMESRPGLRVFVASDLFATRPLDMFMAIKIRERLGWTARALRDYKNKQTEGIKASQKNLQNLSPVTYVVPEKYVADIKTTEAILDWIIAANSSYMITNSIGRFRVSLHDVRWQRGMPSWQCNVTRCWQGRALANPIRMVSKSPG</sequence>